<evidence type="ECO:0000313" key="1">
    <source>
        <dbReference type="EMBL" id="EHJ07337.1"/>
    </source>
</evidence>
<organism evidence="1 2">
    <name type="scientific">Staphylococcus simiae CCM 7213 = CCUG 51256</name>
    <dbReference type="NCBI Taxonomy" id="911238"/>
    <lineage>
        <taxon>Bacteria</taxon>
        <taxon>Bacillati</taxon>
        <taxon>Bacillota</taxon>
        <taxon>Bacilli</taxon>
        <taxon>Bacillales</taxon>
        <taxon>Staphylococcaceae</taxon>
        <taxon>Staphylococcus</taxon>
    </lineage>
</organism>
<dbReference type="AlphaFoldDB" id="G5JKG6"/>
<proteinExistence type="predicted"/>
<evidence type="ECO:0000313" key="2">
    <source>
        <dbReference type="Proteomes" id="UP000005413"/>
    </source>
</evidence>
<sequence length="83" mass="9428">MRGYNVSRCVETSNITRISQFTLAHRGHLAFSLYKLGNNLKANIINCIDKKGVIPYNVYLKYLSMAILSENSKNYTINDKVAI</sequence>
<keyword evidence="2" id="KW-1185">Reference proteome</keyword>
<reference evidence="1 2" key="1">
    <citation type="journal article" date="2012" name="BMC Genomics">
        <title>Comparative genomic analysis of the genus Staphylococcus including Staphylococcus aureus and its newly described sister species Staphylococcus simiae.</title>
        <authorList>
            <person name="Suzuki H."/>
            <person name="Lefebure T."/>
            <person name="Pavinski Bitar P."/>
            <person name="Stanhope M.J."/>
        </authorList>
    </citation>
    <scope>NUCLEOTIDE SEQUENCE [LARGE SCALE GENOMIC DNA]</scope>
    <source>
        <strain evidence="1 2">CCM 7213</strain>
    </source>
</reference>
<protein>
    <submittedName>
        <fullName evidence="1">Uncharacterized protein</fullName>
    </submittedName>
</protein>
<accession>G5JKG6</accession>
<comment type="caution">
    <text evidence="1">The sequence shown here is derived from an EMBL/GenBank/DDBJ whole genome shotgun (WGS) entry which is preliminary data.</text>
</comment>
<dbReference type="EMBL" id="AEUN01000483">
    <property type="protein sequence ID" value="EHJ07337.1"/>
    <property type="molecule type" value="Genomic_DNA"/>
</dbReference>
<name>G5JKG6_9STAP</name>
<gene>
    <name evidence="1" type="ORF">SS7213T_09889</name>
</gene>
<dbReference type="Proteomes" id="UP000005413">
    <property type="component" value="Unassembled WGS sequence"/>
</dbReference>